<dbReference type="OrthoDB" id="1669814at2759"/>
<dbReference type="SUPFAM" id="SSF51735">
    <property type="entry name" value="NAD(P)-binding Rossmann-fold domains"/>
    <property type="match status" value="1"/>
</dbReference>
<evidence type="ECO:0000313" key="4">
    <source>
        <dbReference type="Proteomes" id="UP000020467"/>
    </source>
</evidence>
<dbReference type="KEGG" id="cfj:CFIO01_09989"/>
<gene>
    <name evidence="3" type="ORF">CFIO01_09989</name>
</gene>
<dbReference type="HOGENOM" id="CLU_010194_2_19_1"/>
<dbReference type="Proteomes" id="UP000020467">
    <property type="component" value="Unassembled WGS sequence"/>
</dbReference>
<dbReference type="Pfam" id="PF00106">
    <property type="entry name" value="adh_short"/>
    <property type="match status" value="1"/>
</dbReference>
<comment type="similarity">
    <text evidence="1">Belongs to the short-chain dehydrogenases/reductases (SDR) family.</text>
</comment>
<accession>A0A010RGJ8</accession>
<reference evidence="3 4" key="1">
    <citation type="submission" date="2014-02" db="EMBL/GenBank/DDBJ databases">
        <title>The genome sequence of Colletotrichum fioriniae PJ7.</title>
        <authorList>
            <person name="Baroncelli R."/>
            <person name="Thon M.R."/>
        </authorList>
    </citation>
    <scope>NUCLEOTIDE SEQUENCE [LARGE SCALE GENOMIC DNA]</scope>
    <source>
        <strain evidence="3 4">PJ7</strain>
    </source>
</reference>
<evidence type="ECO:0000313" key="3">
    <source>
        <dbReference type="EMBL" id="EXF76929.1"/>
    </source>
</evidence>
<dbReference type="PANTHER" id="PTHR43008:SF7">
    <property type="entry name" value="SHORT CHAIN DEHYDROGENASE_REDUCTASE (AFU_ORTHOLOGUE AFUA_2G00830)"/>
    <property type="match status" value="1"/>
</dbReference>
<dbReference type="AlphaFoldDB" id="A0A010RGJ8"/>
<dbReference type="GO" id="GO:0050664">
    <property type="term" value="F:oxidoreductase activity, acting on NAD(P)H, oxygen as acceptor"/>
    <property type="evidence" value="ECO:0007669"/>
    <property type="project" value="TreeGrafter"/>
</dbReference>
<dbReference type="InterPro" id="IPR002347">
    <property type="entry name" value="SDR_fam"/>
</dbReference>
<evidence type="ECO:0000256" key="2">
    <source>
        <dbReference type="ARBA" id="ARBA00023002"/>
    </source>
</evidence>
<dbReference type="PANTHER" id="PTHR43008">
    <property type="entry name" value="BENZIL REDUCTASE"/>
    <property type="match status" value="1"/>
</dbReference>
<evidence type="ECO:0000256" key="1">
    <source>
        <dbReference type="ARBA" id="ARBA00006484"/>
    </source>
</evidence>
<dbReference type="PRINTS" id="PR00081">
    <property type="entry name" value="GDHRDH"/>
</dbReference>
<comment type="caution">
    <text evidence="3">The sequence shown here is derived from an EMBL/GenBank/DDBJ whole genome shotgun (WGS) entry which is preliminary data.</text>
</comment>
<sequence>MNTSLASRVFAVTGGGSGIGAATAKCLAKQGATAIWIVDRDNAGLTSIAKDIEGTSPKTKIFFQNLDVANSTEVRAWINKIVKTSGGLHGAVNVAGISQALSSVPPGSKVPSILSQTDEEFDRIIKTNLYGAF</sequence>
<keyword evidence="2" id="KW-0560">Oxidoreductase</keyword>
<dbReference type="GO" id="GO:0016616">
    <property type="term" value="F:oxidoreductase activity, acting on the CH-OH group of donors, NAD or NADP as acceptor"/>
    <property type="evidence" value="ECO:0007669"/>
    <property type="project" value="UniProtKB-ARBA"/>
</dbReference>
<keyword evidence="4" id="KW-1185">Reference proteome</keyword>
<dbReference type="EMBL" id="JARH01000775">
    <property type="protein sequence ID" value="EXF76929.1"/>
    <property type="molecule type" value="Genomic_DNA"/>
</dbReference>
<organism evidence="3 4">
    <name type="scientific">Colletotrichum fioriniae PJ7</name>
    <dbReference type="NCBI Taxonomy" id="1445577"/>
    <lineage>
        <taxon>Eukaryota</taxon>
        <taxon>Fungi</taxon>
        <taxon>Dikarya</taxon>
        <taxon>Ascomycota</taxon>
        <taxon>Pezizomycotina</taxon>
        <taxon>Sordariomycetes</taxon>
        <taxon>Hypocreomycetidae</taxon>
        <taxon>Glomerellales</taxon>
        <taxon>Glomerellaceae</taxon>
        <taxon>Colletotrichum</taxon>
        <taxon>Colletotrichum acutatum species complex</taxon>
    </lineage>
</organism>
<dbReference type="Gene3D" id="3.40.50.720">
    <property type="entry name" value="NAD(P)-binding Rossmann-like Domain"/>
    <property type="match status" value="1"/>
</dbReference>
<protein>
    <submittedName>
        <fullName evidence="3">2,3-dihydro-2,3-dihydroxybenzoate dehydrogenase</fullName>
    </submittedName>
</protein>
<dbReference type="InterPro" id="IPR036291">
    <property type="entry name" value="NAD(P)-bd_dom_sf"/>
</dbReference>
<proteinExistence type="inferred from homology"/>
<name>A0A010RGJ8_9PEZI</name>